<feature type="compositionally biased region" description="Basic and acidic residues" evidence="1">
    <location>
        <begin position="185"/>
        <end position="200"/>
    </location>
</feature>
<feature type="compositionally biased region" description="Polar residues" evidence="1">
    <location>
        <begin position="509"/>
        <end position="518"/>
    </location>
</feature>
<feature type="compositionally biased region" description="Polar residues" evidence="1">
    <location>
        <begin position="84"/>
        <end position="93"/>
    </location>
</feature>
<dbReference type="RefSeq" id="XP_069226428.1">
    <property type="nucleotide sequence ID" value="XM_069376646.1"/>
</dbReference>
<feature type="compositionally biased region" description="Basic and acidic residues" evidence="1">
    <location>
        <begin position="601"/>
        <end position="618"/>
    </location>
</feature>
<feature type="compositionally biased region" description="Polar residues" evidence="1">
    <location>
        <begin position="332"/>
        <end position="347"/>
    </location>
</feature>
<keyword evidence="3" id="KW-1185">Reference proteome</keyword>
<feature type="compositionally biased region" description="Polar residues" evidence="1">
    <location>
        <begin position="469"/>
        <end position="479"/>
    </location>
</feature>
<evidence type="ECO:0000313" key="3">
    <source>
        <dbReference type="Proteomes" id="UP000803884"/>
    </source>
</evidence>
<feature type="compositionally biased region" description="Basic and acidic residues" evidence="1">
    <location>
        <begin position="1029"/>
        <end position="1042"/>
    </location>
</feature>
<dbReference type="Proteomes" id="UP000803884">
    <property type="component" value="Unassembled WGS sequence"/>
</dbReference>
<feature type="compositionally biased region" description="Polar residues" evidence="1">
    <location>
        <begin position="728"/>
        <end position="744"/>
    </location>
</feature>
<feature type="compositionally biased region" description="Low complexity" evidence="1">
    <location>
        <begin position="1369"/>
        <end position="1382"/>
    </location>
</feature>
<feature type="compositionally biased region" description="Polar residues" evidence="1">
    <location>
        <begin position="642"/>
        <end position="655"/>
    </location>
</feature>
<feature type="compositionally biased region" description="Low complexity" evidence="1">
    <location>
        <begin position="309"/>
        <end position="331"/>
    </location>
</feature>
<feature type="compositionally biased region" description="Acidic residues" evidence="1">
    <location>
        <begin position="35"/>
        <end position="47"/>
    </location>
</feature>
<feature type="compositionally biased region" description="Low complexity" evidence="1">
    <location>
        <begin position="233"/>
        <end position="247"/>
    </location>
</feature>
<feature type="compositionally biased region" description="Basic and acidic residues" evidence="1">
    <location>
        <begin position="1011"/>
        <end position="1020"/>
    </location>
</feature>
<accession>A0AB34KGN1</accession>
<feature type="compositionally biased region" description="Polar residues" evidence="1">
    <location>
        <begin position="671"/>
        <end position="681"/>
    </location>
</feature>
<feature type="region of interest" description="Disordered" evidence="1">
    <location>
        <begin position="1"/>
        <end position="857"/>
    </location>
</feature>
<dbReference type="EMBL" id="JAAQHG020000036">
    <property type="protein sequence ID" value="KAL1583321.1"/>
    <property type="molecule type" value="Genomic_DNA"/>
</dbReference>
<feature type="compositionally biased region" description="Basic and acidic residues" evidence="1">
    <location>
        <begin position="1111"/>
        <end position="1121"/>
    </location>
</feature>
<feature type="compositionally biased region" description="Polar residues" evidence="1">
    <location>
        <begin position="1"/>
        <end position="13"/>
    </location>
</feature>
<proteinExistence type="predicted"/>
<feature type="compositionally biased region" description="Polar residues" evidence="1">
    <location>
        <begin position="924"/>
        <end position="933"/>
    </location>
</feature>
<feature type="compositionally biased region" description="Gly residues" evidence="1">
    <location>
        <begin position="1388"/>
        <end position="1397"/>
    </location>
</feature>
<dbReference type="GeneID" id="96009484"/>
<feature type="compositionally biased region" description="Basic and acidic residues" evidence="1">
    <location>
        <begin position="71"/>
        <end position="83"/>
    </location>
</feature>
<feature type="compositionally biased region" description="Polar residues" evidence="1">
    <location>
        <begin position="125"/>
        <end position="138"/>
    </location>
</feature>
<feature type="compositionally biased region" description="Polar residues" evidence="1">
    <location>
        <begin position="1236"/>
        <end position="1254"/>
    </location>
</feature>
<feature type="region of interest" description="Disordered" evidence="1">
    <location>
        <begin position="1356"/>
        <end position="1406"/>
    </location>
</feature>
<feature type="compositionally biased region" description="Polar residues" evidence="1">
    <location>
        <begin position="399"/>
        <end position="428"/>
    </location>
</feature>
<feature type="compositionally biased region" description="Polar residues" evidence="1">
    <location>
        <begin position="24"/>
        <end position="33"/>
    </location>
</feature>
<sequence>MSQPGQNPQQPISFKTIPGRNRTQKWTQAKTNNYDGDEWGSYDDYDDYGGHDEPTSAHQQQGQYGQLHRQPSFDRGVDAERRQFSSGTQQEHYTSPIGGSGRIAQDIQSPHSPDEARRRMREFSNPGQVPQPLNTPRSPQAPGSAERPPRDSSLRSDSPAAEARPIPAATSPSTNKALPFVRPSDIYKRMAEEKEKERQSSESGRPSMDAVQKDIGSPSTAQNTLTHKKSRESLPSGSPTGNSTTSPELPSITGGSAFGMHPIQTGVQPSTVSQPSAMHVQNNSTQLPPVSDVSGTGSFMPRDEEERLSATGLAASTAAASAAASALASGSRDITPTMPSTQSQASSDPAAEIAAERTTNAPVEQLGRAPGEDPSGLSHQPSSGFRSVVHKAFDGQGDGSTPDSPISRENTHSVVSRTDTNSTRSISPIMSRVPSAATAQQRQQERDAVVPSIAEEEPLEIARSRPMSGATTQTVTSRPSILRKPTPNHSRNVSSEVAGFTPGYRRSMETPSPNNSPARTPGIADVDTRRFSGPMAAETVTTAEPPDVSPDAPEAPSATLEPVETPSETPDPTIANGDASEVVKPLPTTGRGRSGTNYSLRESDLAKEVSNSPEERSAVAEAAANERQLFLDTHPVGPASPRTMSPTALSPTALSPTGFARPFPHPAASGSGRNSPAGNSRSRVRNIVDQFHQIDEDSRRNSAASSKSSWSNFAGEEDPSPGIVKRTTGGSMLSQESPAETSMFPSYDNADQDGAAASSTIRPEPERQESFRPHLPGEWVSATATPASEVPSVLAPDTFRGRDQTSRDITPTANPTPKADQVASPGEEVDLTPTTKKTKLPSNDRAVSGENDNPLSAVKDAGEALGTALMSHMGYGHQTQDFASKDKPAPVDIPEMQPHRPTGNIDDYMNPPLLNREHSDAPSEATNSVANSIPPTPLSKGTPEPAGLGVAAAPPSEGRPVSNYFSGYNPDAPAPLSFGKNSPRTTPREFESERPTVLPTMSSDTGAGDFESDRLRKDIVRSLSPGKMAELKREGALDDVARTQDALDAPTNERRVASGESALPAAETKNSDARSGLPSQSRPGLLGQRFSWENRSADDDLYGHMAVVGETKGDENRESFGRPHSNGGLHVVNTEVQAADSEPTTAEAGKQSEPGFLLSEPADAEKRLSASLPVGTTALATGNQSDTLHELSSPIAEDPTRSLDHVAPTPITEDDTAPTNLAPPPPPSDLKEDSPTIPSSYTAATTKPNPSTTSQKDKDKDRIPPFRDLAAIKSVPDRIAAYEHTRGRFANMNTGLNGWLSTMLAANPEYADAANQKYEGPAVIQSSGIGGTISGLGLGGTIRGHGHKHSPSILKIGGGGAGGGERKGSAASLGASSAAGTGMPESSSGGGSGGGGHVDVEKMQAKGKDFLKGAGAGAKGLFAKGKSRFGRSEKD</sequence>
<comment type="caution">
    <text evidence="2">The sequence shown here is derived from an EMBL/GenBank/DDBJ whole genome shotgun (WGS) entry which is preliminary data.</text>
</comment>
<feature type="compositionally biased region" description="Low complexity" evidence="1">
    <location>
        <begin position="701"/>
        <end position="712"/>
    </location>
</feature>
<gene>
    <name evidence="2" type="ORF">WHR41_08042</name>
</gene>
<feature type="compositionally biased region" description="Basic and acidic residues" evidence="1">
    <location>
        <begin position="763"/>
        <end position="772"/>
    </location>
</feature>
<organism evidence="2 3">
    <name type="scientific">Cladosporium halotolerans</name>
    <dbReference type="NCBI Taxonomy" id="1052096"/>
    <lineage>
        <taxon>Eukaryota</taxon>
        <taxon>Fungi</taxon>
        <taxon>Dikarya</taxon>
        <taxon>Ascomycota</taxon>
        <taxon>Pezizomycotina</taxon>
        <taxon>Dothideomycetes</taxon>
        <taxon>Dothideomycetidae</taxon>
        <taxon>Cladosporiales</taxon>
        <taxon>Cladosporiaceae</taxon>
        <taxon>Cladosporium</taxon>
    </lineage>
</organism>
<evidence type="ECO:0000313" key="2">
    <source>
        <dbReference type="EMBL" id="KAL1583321.1"/>
    </source>
</evidence>
<reference evidence="2 3" key="1">
    <citation type="journal article" date="2020" name="Microbiol. Resour. Announc.">
        <title>Draft Genome Sequence of a Cladosporium Species Isolated from the Mesophotic Ascidian Didemnum maculosum.</title>
        <authorList>
            <person name="Gioti A."/>
            <person name="Siaperas R."/>
            <person name="Nikolaivits E."/>
            <person name="Le Goff G."/>
            <person name="Ouazzani J."/>
            <person name="Kotoulas G."/>
            <person name="Topakas E."/>
        </authorList>
    </citation>
    <scope>NUCLEOTIDE SEQUENCE [LARGE SCALE GENOMIC DNA]</scope>
    <source>
        <strain evidence="2 3">TM138-S3</strain>
    </source>
</reference>
<name>A0AB34KGN1_9PEZI</name>
<protein>
    <submittedName>
        <fullName evidence="2">Uncharacterized protein</fullName>
    </submittedName>
</protein>
<feature type="region of interest" description="Disordered" evidence="1">
    <location>
        <begin position="1108"/>
        <end position="1266"/>
    </location>
</feature>
<evidence type="ECO:0000256" key="1">
    <source>
        <dbReference type="SAM" id="MobiDB-lite"/>
    </source>
</evidence>
<feature type="compositionally biased region" description="Polar residues" evidence="1">
    <location>
        <begin position="265"/>
        <end position="297"/>
    </location>
</feature>
<feature type="compositionally biased region" description="Basic and acidic residues" evidence="1">
    <location>
        <begin position="1255"/>
        <end position="1265"/>
    </location>
</feature>
<feature type="region of interest" description="Disordered" evidence="1">
    <location>
        <begin position="878"/>
        <end position="1091"/>
    </location>
</feature>